<dbReference type="InterPro" id="IPR028263">
    <property type="entry name" value="FliG_N"/>
</dbReference>
<proteinExistence type="inferred from homology"/>
<evidence type="ECO:0000256" key="3">
    <source>
        <dbReference type="ARBA" id="ARBA00010299"/>
    </source>
</evidence>
<gene>
    <name evidence="14" type="ORF">SAMN02982989_2095</name>
</gene>
<dbReference type="InterPro" id="IPR011002">
    <property type="entry name" value="FliG_a-hlx"/>
</dbReference>
<dbReference type="Pfam" id="PF14842">
    <property type="entry name" value="FliG_N"/>
    <property type="match status" value="1"/>
</dbReference>
<name>A0A1X7F0V7_9HYPH</name>
<dbReference type="SUPFAM" id="SSF48029">
    <property type="entry name" value="FliG"/>
    <property type="match status" value="2"/>
</dbReference>
<dbReference type="Proteomes" id="UP000192903">
    <property type="component" value="Unassembled WGS sequence"/>
</dbReference>
<keyword evidence="8" id="KW-0472">Membrane</keyword>
<dbReference type="RefSeq" id="WP_085422328.1">
    <property type="nucleotide sequence ID" value="NZ_FXAF01000006.1"/>
</dbReference>
<evidence type="ECO:0000256" key="4">
    <source>
        <dbReference type="ARBA" id="ARBA00021870"/>
    </source>
</evidence>
<dbReference type="Gene3D" id="1.10.220.30">
    <property type="match status" value="3"/>
</dbReference>
<sequence>MMDFEDFGGGALSTKPLSQAEKAAAVLLAMGKGVAGKLLKYFTQSELQNIIASAQTLRSIPPDELLQLVNEFEDLFTEGTGLMDNAAAIEGILEAGLTPEEVDGLLGRRTAFESYQASIWDRLQDADPAFVGKFLSREHPQTIAYILSQMPSNFGAKVLLQLPESRRADIMNRAVNMKEVSPKAAQIIENRVIELINAIEAERNSNGSNKVAELMNELEKNQVDTLLGSLETISKESVNKVRPKIFLFEDLMYMPQRSRVMLLNDVASDILTMALRGANNEIKECVLSAISPRQRRMIESDLAVQSPNLNPREVAMARRAVAQEAIRLANAGQIILKEEKKEGEAPAEAA</sequence>
<evidence type="ECO:0000259" key="12">
    <source>
        <dbReference type="Pfam" id="PF14841"/>
    </source>
</evidence>
<evidence type="ECO:0000256" key="7">
    <source>
        <dbReference type="ARBA" id="ARBA00022779"/>
    </source>
</evidence>
<dbReference type="GO" id="GO:0009425">
    <property type="term" value="C:bacterial-type flagellum basal body"/>
    <property type="evidence" value="ECO:0007669"/>
    <property type="project" value="UniProtKB-SubCell"/>
</dbReference>
<keyword evidence="14" id="KW-0282">Flagellum</keyword>
<evidence type="ECO:0000313" key="15">
    <source>
        <dbReference type="Proteomes" id="UP000192903"/>
    </source>
</evidence>
<keyword evidence="15" id="KW-1185">Reference proteome</keyword>
<comment type="similarity">
    <text evidence="3">Belongs to the FliG family.</text>
</comment>
<dbReference type="GO" id="GO:0006935">
    <property type="term" value="P:chemotaxis"/>
    <property type="evidence" value="ECO:0007669"/>
    <property type="project" value="UniProtKB-KW"/>
</dbReference>
<dbReference type="InterPro" id="IPR032779">
    <property type="entry name" value="FliG_M"/>
</dbReference>
<evidence type="ECO:0000256" key="9">
    <source>
        <dbReference type="ARBA" id="ARBA00023143"/>
    </source>
</evidence>
<evidence type="ECO:0000256" key="2">
    <source>
        <dbReference type="ARBA" id="ARBA00004413"/>
    </source>
</evidence>
<dbReference type="GO" id="GO:0005886">
    <property type="term" value="C:plasma membrane"/>
    <property type="evidence" value="ECO:0007669"/>
    <property type="project" value="UniProtKB-SubCell"/>
</dbReference>
<dbReference type="PANTHER" id="PTHR30534">
    <property type="entry name" value="FLAGELLAR MOTOR SWITCH PROTEIN FLIG"/>
    <property type="match status" value="1"/>
</dbReference>
<dbReference type="Pfam" id="PF01706">
    <property type="entry name" value="FliG_C"/>
    <property type="match status" value="1"/>
</dbReference>
<dbReference type="NCBIfam" id="NF004260">
    <property type="entry name" value="PRK05686.2-1"/>
    <property type="match status" value="1"/>
</dbReference>
<keyword evidence="5" id="KW-1003">Cell membrane</keyword>
<dbReference type="PRINTS" id="PR00954">
    <property type="entry name" value="FLGMOTORFLIG"/>
</dbReference>
<dbReference type="InterPro" id="IPR000090">
    <property type="entry name" value="Flg_Motor_Flig"/>
</dbReference>
<keyword evidence="14" id="KW-0966">Cell projection</keyword>
<evidence type="ECO:0000256" key="5">
    <source>
        <dbReference type="ARBA" id="ARBA00022475"/>
    </source>
</evidence>
<organism evidence="14 15">
    <name type="scientific">Xaviernesmea oryzae</name>
    <dbReference type="NCBI Taxonomy" id="464029"/>
    <lineage>
        <taxon>Bacteria</taxon>
        <taxon>Pseudomonadati</taxon>
        <taxon>Pseudomonadota</taxon>
        <taxon>Alphaproteobacteria</taxon>
        <taxon>Hyphomicrobiales</taxon>
        <taxon>Rhizobiaceae</taxon>
        <taxon>Rhizobium/Agrobacterium group</taxon>
        <taxon>Xaviernesmea</taxon>
    </lineage>
</organism>
<keyword evidence="14" id="KW-0969">Cilium</keyword>
<keyword evidence="7" id="KW-0283">Flagellar rotation</keyword>
<comment type="subcellular location">
    <subcellularLocation>
        <location evidence="1">Bacterial flagellum basal body</location>
    </subcellularLocation>
    <subcellularLocation>
        <location evidence="2">Cell membrane</location>
        <topology evidence="2">Peripheral membrane protein</topology>
        <orientation evidence="2">Cytoplasmic side</orientation>
    </subcellularLocation>
</comment>
<evidence type="ECO:0000259" key="13">
    <source>
        <dbReference type="Pfam" id="PF14842"/>
    </source>
</evidence>
<comment type="function">
    <text evidence="10">FliG is one of three proteins (FliG, FliN, FliM) that forms the rotor-mounted switch complex (C ring), located at the base of the basal body. This complex interacts with the CheY and CheZ chemotaxis proteins, in addition to contacting components of the motor that determine the direction of flagellar rotation.</text>
</comment>
<keyword evidence="9" id="KW-0975">Bacterial flagellum</keyword>
<feature type="domain" description="Flagellar motor switch protein FliG N-terminal" evidence="13">
    <location>
        <begin position="17"/>
        <end position="110"/>
    </location>
</feature>
<dbReference type="AlphaFoldDB" id="A0A1X7F0V7"/>
<accession>A0A1X7F0V7</accession>
<keyword evidence="6" id="KW-0145">Chemotaxis</keyword>
<evidence type="ECO:0000256" key="1">
    <source>
        <dbReference type="ARBA" id="ARBA00004117"/>
    </source>
</evidence>
<dbReference type="GO" id="GO:0003774">
    <property type="term" value="F:cytoskeletal motor activity"/>
    <property type="evidence" value="ECO:0007669"/>
    <property type="project" value="InterPro"/>
</dbReference>
<evidence type="ECO:0000256" key="8">
    <source>
        <dbReference type="ARBA" id="ARBA00023136"/>
    </source>
</evidence>
<dbReference type="Pfam" id="PF14841">
    <property type="entry name" value="FliG_M"/>
    <property type="match status" value="1"/>
</dbReference>
<dbReference type="EMBL" id="FXAF01000006">
    <property type="protein sequence ID" value="SMF43287.1"/>
    <property type="molecule type" value="Genomic_DNA"/>
</dbReference>
<evidence type="ECO:0000256" key="6">
    <source>
        <dbReference type="ARBA" id="ARBA00022500"/>
    </source>
</evidence>
<protein>
    <recommendedName>
        <fullName evidence="4">Flagellar motor switch protein FliG</fullName>
    </recommendedName>
</protein>
<feature type="domain" description="Flagellar motor switch protein FliG middle" evidence="12">
    <location>
        <begin position="130"/>
        <end position="199"/>
    </location>
</feature>
<dbReference type="OrthoDB" id="9780302at2"/>
<evidence type="ECO:0000256" key="10">
    <source>
        <dbReference type="ARBA" id="ARBA00025598"/>
    </source>
</evidence>
<evidence type="ECO:0000313" key="14">
    <source>
        <dbReference type="EMBL" id="SMF43287.1"/>
    </source>
</evidence>
<dbReference type="GO" id="GO:0071973">
    <property type="term" value="P:bacterial-type flagellum-dependent cell motility"/>
    <property type="evidence" value="ECO:0007669"/>
    <property type="project" value="InterPro"/>
</dbReference>
<reference evidence="15" key="1">
    <citation type="submission" date="2017-04" db="EMBL/GenBank/DDBJ databases">
        <authorList>
            <person name="Varghese N."/>
            <person name="Submissions S."/>
        </authorList>
    </citation>
    <scope>NUCLEOTIDE SEQUENCE [LARGE SCALE GENOMIC DNA]</scope>
    <source>
        <strain evidence="15">B4P</strain>
    </source>
</reference>
<dbReference type="InterPro" id="IPR023087">
    <property type="entry name" value="Flg_Motor_Flig_C"/>
</dbReference>
<dbReference type="PANTHER" id="PTHR30534:SF0">
    <property type="entry name" value="FLAGELLAR MOTOR SWITCH PROTEIN FLIG"/>
    <property type="match status" value="1"/>
</dbReference>
<dbReference type="STRING" id="464029.SAMN02982989_2095"/>
<feature type="domain" description="Flagellar motor switch protein FliG C-terminal" evidence="11">
    <location>
        <begin position="229"/>
        <end position="336"/>
    </location>
</feature>
<evidence type="ECO:0000259" key="11">
    <source>
        <dbReference type="Pfam" id="PF01706"/>
    </source>
</evidence>